<evidence type="ECO:0008006" key="4">
    <source>
        <dbReference type="Google" id="ProtNLM"/>
    </source>
</evidence>
<dbReference type="InterPro" id="IPR018580">
    <property type="entry name" value="Uncharacterised_YfhO"/>
</dbReference>
<keyword evidence="1" id="KW-0812">Transmembrane</keyword>
<feature type="transmembrane region" description="Helical" evidence="1">
    <location>
        <begin position="34"/>
        <end position="58"/>
    </location>
</feature>
<feature type="transmembrane region" description="Helical" evidence="1">
    <location>
        <begin position="325"/>
        <end position="342"/>
    </location>
</feature>
<evidence type="ECO:0000313" key="2">
    <source>
        <dbReference type="EMBL" id="KRM54123.1"/>
    </source>
</evidence>
<proteinExistence type="predicted"/>
<feature type="transmembrane region" description="Helical" evidence="1">
    <location>
        <begin position="102"/>
        <end position="120"/>
    </location>
</feature>
<feature type="transmembrane region" description="Helical" evidence="1">
    <location>
        <begin position="482"/>
        <end position="499"/>
    </location>
</feature>
<feature type="transmembrane region" description="Helical" evidence="1">
    <location>
        <begin position="383"/>
        <end position="401"/>
    </location>
</feature>
<feature type="transmembrane region" description="Helical" evidence="1">
    <location>
        <begin position="207"/>
        <end position="237"/>
    </location>
</feature>
<dbReference type="Proteomes" id="UP000051164">
    <property type="component" value="Unassembled WGS sequence"/>
</dbReference>
<evidence type="ECO:0000256" key="1">
    <source>
        <dbReference type="SAM" id="Phobius"/>
    </source>
</evidence>
<dbReference type="PANTHER" id="PTHR38454">
    <property type="entry name" value="INTEGRAL MEMBRANE PROTEIN-RELATED"/>
    <property type="match status" value="1"/>
</dbReference>
<feature type="transmembrane region" description="Helical" evidence="1">
    <location>
        <begin position="159"/>
        <end position="177"/>
    </location>
</feature>
<feature type="transmembrane region" description="Helical" evidence="1">
    <location>
        <begin position="258"/>
        <end position="285"/>
    </location>
</feature>
<feature type="transmembrane region" description="Helical" evidence="1">
    <location>
        <begin position="454"/>
        <end position="473"/>
    </location>
</feature>
<sequence>MMGVRSFVNFYNVKSNLRWMNMLSQRGSHTKRHFYILAVLIPLLLVSALFVLIGIAPFGSHNLLVSDLSTQYLQFFAELKRQMAHFSFSSYSFLMSIGDSLVPIYAYYLLSPLNIIILFFGNAQLPIAIDLIIWLKLILCSVSMSVFLGKKYQMYDLMAIYGGFAYGLCGFVSMYFYDLMWLDALIWLPVMIYGLEKLYYYGKPTIYVISLVAIILTNFYMGYIICVFNVLYMAFLLKKNQPYRLPFFENLKANWRKIGWFIWYSLLSGLTTAVVLIPTAIAMMATGKKDLSVVNFLFKGTFGLSFPVNFGVGGNDFAGRLVHNPSFFTGSLFIVGIVVYFLSKMITKRDKQAAGILVGGIFVGMWLLPLNTIWHMMQQPAGFPFRMVFLFSFAIIMITYEGYLQGMFAEEKLLIRCAAGITVAILIGYVFANIDGQKMMEFRFDIPQLSVSNIVLVFVVGFMIVTTIALIGVGKQRRSSQIFLGFILAAELGLNFMIATDGAPFGNQKAFEHTYAQSIKKVDTIEKQNQSDRGFYRFVIVNKPFRNLFKVPYNGYNDSFLYRNYGISSYSSTLNTHTHHVLGDLGFSSRNIRRIDSFGGTAITNYFFGLKDYYFIGNDTNKLTVRKQTAGLGFTADNQIQHLKLRRELVFDNLNRFVQKVAGNHKQYIVKPTIVSNAHYVTRDYFGYKAQFYANTTGPQYLYVPRVRLIGVSIYVNGQKLSNLYSGLGTEMVPLGYMQKGQISTVTIHSNKELPKIPRDIGGINMRNLKQVVKDQNKHLFKLQNPSRLNEHGGHFKGTVNVGNKARTLVITIPFDQGWQVKVDGQQQAVKRVAGGLVGIPLSKGSHHIAFNYHIRGLLAGVGVTLLGLVSLCCTAIWRYYRRKV</sequence>
<dbReference type="Pfam" id="PF09586">
    <property type="entry name" value="YfhO"/>
    <property type="match status" value="1"/>
</dbReference>
<gene>
    <name evidence="2" type="ORF">FC95_GL001831</name>
</gene>
<evidence type="ECO:0000313" key="3">
    <source>
        <dbReference type="Proteomes" id="UP000051164"/>
    </source>
</evidence>
<keyword evidence="1" id="KW-0472">Membrane</keyword>
<comment type="caution">
    <text evidence="2">The sequence shown here is derived from an EMBL/GenBank/DDBJ whole genome shotgun (WGS) entry which is preliminary data.</text>
</comment>
<accession>A0A8E1V334</accession>
<feature type="transmembrane region" description="Helical" evidence="1">
    <location>
        <begin position="413"/>
        <end position="434"/>
    </location>
</feature>
<feature type="transmembrane region" description="Helical" evidence="1">
    <location>
        <begin position="354"/>
        <end position="377"/>
    </location>
</feature>
<dbReference type="EMBL" id="AYYV01000004">
    <property type="protein sequence ID" value="KRM54123.1"/>
    <property type="molecule type" value="Genomic_DNA"/>
</dbReference>
<dbReference type="PANTHER" id="PTHR38454:SF1">
    <property type="entry name" value="INTEGRAL MEMBRANE PROTEIN"/>
    <property type="match status" value="1"/>
</dbReference>
<reference evidence="2 3" key="1">
    <citation type="journal article" date="2015" name="Genome Announc.">
        <title>Expanding the biotechnology potential of lactobacilli through comparative genomics of 213 strains and associated genera.</title>
        <authorList>
            <person name="Sun Z."/>
            <person name="Harris H.M."/>
            <person name="McCann A."/>
            <person name="Guo C."/>
            <person name="Argimon S."/>
            <person name="Zhang W."/>
            <person name="Yang X."/>
            <person name="Jeffery I.B."/>
            <person name="Cooney J.C."/>
            <person name="Kagawa T.F."/>
            <person name="Liu W."/>
            <person name="Song Y."/>
            <person name="Salvetti E."/>
            <person name="Wrobel A."/>
            <person name="Rasinkangas P."/>
            <person name="Parkhill J."/>
            <person name="Rea M.C."/>
            <person name="O'Sullivan O."/>
            <person name="Ritari J."/>
            <person name="Douillard F.P."/>
            <person name="Paul Ross R."/>
            <person name="Yang R."/>
            <person name="Briner A.E."/>
            <person name="Felis G.E."/>
            <person name="de Vos W.M."/>
            <person name="Barrangou R."/>
            <person name="Klaenhammer T.R."/>
            <person name="Caufield P.W."/>
            <person name="Cui Y."/>
            <person name="Zhang H."/>
            <person name="O'Toole P.W."/>
        </authorList>
    </citation>
    <scope>NUCLEOTIDE SEQUENCE [LARGE SCALE GENOMIC DNA]</scope>
    <source>
        <strain evidence="2 3">DSM 20587</strain>
    </source>
</reference>
<keyword evidence="1" id="KW-1133">Transmembrane helix</keyword>
<dbReference type="AlphaFoldDB" id="A0A8E1V334"/>
<name>A0A8E1V334_LENKE</name>
<feature type="transmembrane region" description="Helical" evidence="1">
    <location>
        <begin position="858"/>
        <end position="881"/>
    </location>
</feature>
<organism evidence="2 3">
    <name type="scientific">Lentilactobacillus kefiri DSM 20587 = JCM 5818</name>
    <dbReference type="NCBI Taxonomy" id="1423764"/>
    <lineage>
        <taxon>Bacteria</taxon>
        <taxon>Bacillati</taxon>
        <taxon>Bacillota</taxon>
        <taxon>Bacilli</taxon>
        <taxon>Lactobacillales</taxon>
        <taxon>Lactobacillaceae</taxon>
        <taxon>Lentilactobacillus</taxon>
    </lineage>
</organism>
<protein>
    <recommendedName>
        <fullName evidence="4">Bacterial membrane protein YfhO</fullName>
    </recommendedName>
</protein>